<evidence type="ECO:0008006" key="2">
    <source>
        <dbReference type="Google" id="ProtNLM"/>
    </source>
</evidence>
<dbReference type="SUPFAM" id="SSF53795">
    <property type="entry name" value="PEP carboxykinase-like"/>
    <property type="match status" value="1"/>
</dbReference>
<evidence type="ECO:0000313" key="1">
    <source>
        <dbReference type="EMBL" id="CAA9499040.1"/>
    </source>
</evidence>
<sequence length="305" mass="32151">MGNFVYRAFGLTLWSGFPLEGLARGDPAAPTDLVIAQATFGPDCPSEPGLHQWGGGALLSVPRAGRFLCTGGSRIAVEPEAHAPQGNVQLFLFGSAMGLILHQRGLLPLHANALQVGAQAIAFMGPSGAGKSTLTAWYAEQGHRIIADDVSVVGTDGAGRPFVQPGLARIRLWRQALESLGGNPDNHSRSLVGNAGFDKFDVAVSPCSISDGPVPLRAICLLQFGPAPAVTRLTGIDALEALYENTYRGAFVTVTGAAQPHWESCVHLSRTVPVLRTVRPESLPDLGQHARAMIAEVLKATERQA</sequence>
<name>A0A6J4SL81_9SPHN</name>
<dbReference type="InterPro" id="IPR027417">
    <property type="entry name" value="P-loop_NTPase"/>
</dbReference>
<dbReference type="EMBL" id="CADCVZ010000014">
    <property type="protein sequence ID" value="CAA9499040.1"/>
    <property type="molecule type" value="Genomic_DNA"/>
</dbReference>
<protein>
    <recommendedName>
        <fullName evidence="2">Serine kinase of the HPr protein, regulates carbohydrate metabolism</fullName>
    </recommendedName>
</protein>
<reference evidence="1" key="1">
    <citation type="submission" date="2020-02" db="EMBL/GenBank/DDBJ databases">
        <authorList>
            <person name="Meier V. D."/>
        </authorList>
    </citation>
    <scope>NUCLEOTIDE SEQUENCE</scope>
    <source>
        <strain evidence="1">AVDCRST_MAG09</strain>
    </source>
</reference>
<dbReference type="Gene3D" id="3.40.50.300">
    <property type="entry name" value="P-loop containing nucleotide triphosphate hydrolases"/>
    <property type="match status" value="1"/>
</dbReference>
<dbReference type="RefSeq" id="WP_294172162.1">
    <property type="nucleotide sequence ID" value="NZ_CADCVZ010000014.1"/>
</dbReference>
<gene>
    <name evidence="1" type="ORF">AVDCRST_MAG09-551</name>
</gene>
<dbReference type="AlphaFoldDB" id="A0A6J4SL81"/>
<accession>A0A6J4SL81</accession>
<organism evidence="1">
    <name type="scientific">uncultured Sphingomonas sp</name>
    <dbReference type="NCBI Taxonomy" id="158754"/>
    <lineage>
        <taxon>Bacteria</taxon>
        <taxon>Pseudomonadati</taxon>
        <taxon>Pseudomonadota</taxon>
        <taxon>Alphaproteobacteria</taxon>
        <taxon>Sphingomonadales</taxon>
        <taxon>Sphingomonadaceae</taxon>
        <taxon>Sphingomonas</taxon>
        <taxon>environmental samples</taxon>
    </lineage>
</organism>
<proteinExistence type="predicted"/>